<dbReference type="GO" id="GO:0016020">
    <property type="term" value="C:membrane"/>
    <property type="evidence" value="ECO:0007669"/>
    <property type="project" value="UniProtKB-SubCell"/>
</dbReference>
<feature type="region of interest" description="Disordered" evidence="5">
    <location>
        <begin position="142"/>
        <end position="222"/>
    </location>
</feature>
<evidence type="ECO:0000256" key="2">
    <source>
        <dbReference type="ARBA" id="ARBA00022692"/>
    </source>
</evidence>
<evidence type="ECO:0000313" key="8">
    <source>
        <dbReference type="Proteomes" id="UP000191408"/>
    </source>
</evidence>
<dbReference type="EMBL" id="MDYM01000011">
    <property type="protein sequence ID" value="OQD62773.1"/>
    <property type="molecule type" value="Genomic_DNA"/>
</dbReference>
<protein>
    <submittedName>
        <fullName evidence="7">Uncharacterized protein</fullName>
    </submittedName>
</protein>
<keyword evidence="8" id="KW-1185">Reference proteome</keyword>
<dbReference type="STRING" id="60169.A0A1V6NDP6"/>
<reference evidence="8" key="1">
    <citation type="journal article" date="2017" name="Nat. Microbiol.">
        <title>Global analysis of biosynthetic gene clusters reveals vast potential of secondary metabolite production in Penicillium species.</title>
        <authorList>
            <person name="Nielsen J.C."/>
            <person name="Grijseels S."/>
            <person name="Prigent S."/>
            <person name="Ji B."/>
            <person name="Dainat J."/>
            <person name="Nielsen K.F."/>
            <person name="Frisvad J.C."/>
            <person name="Workman M."/>
            <person name="Nielsen J."/>
        </authorList>
    </citation>
    <scope>NUCLEOTIDE SEQUENCE [LARGE SCALE GENOMIC DNA]</scope>
    <source>
        <strain evidence="8">IBT 4502</strain>
    </source>
</reference>
<sequence>MNGPPFSQCSNDTWNLYQANGFFCCETDEIGFTSTETKTDGFYGCARDSTFDNTIMRSLSIIKKPTESTSTSASSYSSTTAPSVTTTSSTTSTSTTTPTSPAKQSTPYAGRIAGGVVRGVGAFALIAGIVWLLIRRRRSQASAKGEKSHLESDDPSHRSDSTQTGASSSYFEAQALSELPPDSQPGISSELQGDNTSRFEMFVDNRARSELPATRQPPSELP</sequence>
<keyword evidence="4 6" id="KW-0472">Membrane</keyword>
<accession>A0A1V6NDP6</accession>
<evidence type="ECO:0000256" key="5">
    <source>
        <dbReference type="SAM" id="MobiDB-lite"/>
    </source>
</evidence>
<dbReference type="InterPro" id="IPR051694">
    <property type="entry name" value="Immunoregulatory_rcpt-like"/>
</dbReference>
<evidence type="ECO:0000313" key="7">
    <source>
        <dbReference type="EMBL" id="OQD62773.1"/>
    </source>
</evidence>
<name>A0A1V6NDP6_PENPO</name>
<comment type="caution">
    <text evidence="7">The sequence shown here is derived from an EMBL/GenBank/DDBJ whole genome shotgun (WGS) entry which is preliminary data.</text>
</comment>
<dbReference type="Proteomes" id="UP000191408">
    <property type="component" value="Unassembled WGS sequence"/>
</dbReference>
<organism evidence="7 8">
    <name type="scientific">Penicillium polonicum</name>
    <dbReference type="NCBI Taxonomy" id="60169"/>
    <lineage>
        <taxon>Eukaryota</taxon>
        <taxon>Fungi</taxon>
        <taxon>Dikarya</taxon>
        <taxon>Ascomycota</taxon>
        <taxon>Pezizomycotina</taxon>
        <taxon>Eurotiomycetes</taxon>
        <taxon>Eurotiomycetidae</taxon>
        <taxon>Eurotiales</taxon>
        <taxon>Aspergillaceae</taxon>
        <taxon>Penicillium</taxon>
    </lineage>
</organism>
<comment type="subcellular location">
    <subcellularLocation>
        <location evidence="1">Membrane</location>
        <topology evidence="1">Single-pass membrane protein</topology>
    </subcellularLocation>
</comment>
<feature type="compositionally biased region" description="Polar residues" evidence="5">
    <location>
        <begin position="185"/>
        <end position="198"/>
    </location>
</feature>
<keyword evidence="3 6" id="KW-1133">Transmembrane helix</keyword>
<dbReference type="CDD" id="cd12087">
    <property type="entry name" value="TM_EGFR-like"/>
    <property type="match status" value="1"/>
</dbReference>
<gene>
    <name evidence="7" type="ORF">PENPOL_c011G00649</name>
</gene>
<evidence type="ECO:0000256" key="1">
    <source>
        <dbReference type="ARBA" id="ARBA00004167"/>
    </source>
</evidence>
<evidence type="ECO:0000256" key="3">
    <source>
        <dbReference type="ARBA" id="ARBA00022989"/>
    </source>
</evidence>
<dbReference type="PANTHER" id="PTHR15549">
    <property type="entry name" value="PAIRED IMMUNOGLOBULIN-LIKE TYPE 2 RECEPTOR"/>
    <property type="match status" value="1"/>
</dbReference>
<feature type="compositionally biased region" description="Basic and acidic residues" evidence="5">
    <location>
        <begin position="144"/>
        <end position="160"/>
    </location>
</feature>
<feature type="compositionally biased region" description="Polar residues" evidence="5">
    <location>
        <begin position="161"/>
        <end position="171"/>
    </location>
</feature>
<evidence type="ECO:0000256" key="6">
    <source>
        <dbReference type="SAM" id="Phobius"/>
    </source>
</evidence>
<feature type="transmembrane region" description="Helical" evidence="6">
    <location>
        <begin position="112"/>
        <end position="134"/>
    </location>
</feature>
<dbReference type="GO" id="GO:0071944">
    <property type="term" value="C:cell periphery"/>
    <property type="evidence" value="ECO:0007669"/>
    <property type="project" value="UniProtKB-ARBA"/>
</dbReference>
<feature type="region of interest" description="Disordered" evidence="5">
    <location>
        <begin position="68"/>
        <end position="108"/>
    </location>
</feature>
<keyword evidence="2 6" id="KW-0812">Transmembrane</keyword>
<dbReference type="AlphaFoldDB" id="A0A1V6NDP6"/>
<evidence type="ECO:0000256" key="4">
    <source>
        <dbReference type="ARBA" id="ARBA00023136"/>
    </source>
</evidence>
<dbReference type="PANTHER" id="PTHR15549:SF27">
    <property type="entry name" value="CHITIN-BINDING TYPE-1 DOMAIN-CONTAINING PROTEIN"/>
    <property type="match status" value="1"/>
</dbReference>
<proteinExistence type="predicted"/>